<dbReference type="InterPro" id="IPR036291">
    <property type="entry name" value="NAD(P)-bd_dom_sf"/>
</dbReference>
<dbReference type="PRINTS" id="PR00080">
    <property type="entry name" value="SDRFAMILY"/>
</dbReference>
<sequence length="256" mass="28397">MAHWKGKVALVTGASSGIGAGVCGALVKLGMVVVGCARRPDRINSLSKKIAAENVSGKLVGVRCDLTRENDILETFDYIKRKYNRLDVCINSAGLSHDSPLLSGSTQYFKNMLETNILALTVCNREAFKLMHETKEMGQIINMNSLSGHVLPNTSWTGVHFYCGTKFMVRALTECIRKEIKAQKSPIRIACVSPGVVRTEFYDNYLKDDPNLKTSDIFSDVRTLQPENIVDCILYILNAPPHVEIHDIIIRSIIDP</sequence>
<dbReference type="Pfam" id="PF00106">
    <property type="entry name" value="adh_short"/>
    <property type="match status" value="1"/>
</dbReference>
<evidence type="ECO:0008006" key="6">
    <source>
        <dbReference type="Google" id="ProtNLM"/>
    </source>
</evidence>
<name>A0AAV4Q0A6_CAEEX</name>
<dbReference type="GO" id="GO:0016616">
    <property type="term" value="F:oxidoreductase activity, acting on the CH-OH group of donors, NAD or NADP as acceptor"/>
    <property type="evidence" value="ECO:0007669"/>
    <property type="project" value="UniProtKB-ARBA"/>
</dbReference>
<protein>
    <recommendedName>
        <fullName evidence="6">Dehydrogenase/reductase SDR family member 11</fullName>
    </recommendedName>
</protein>
<dbReference type="AlphaFoldDB" id="A0AAV4Q0A6"/>
<keyword evidence="5" id="KW-1185">Reference proteome</keyword>
<evidence type="ECO:0000256" key="2">
    <source>
        <dbReference type="ARBA" id="ARBA00023002"/>
    </source>
</evidence>
<dbReference type="Proteomes" id="UP001054945">
    <property type="component" value="Unassembled WGS sequence"/>
</dbReference>
<proteinExistence type="inferred from homology"/>
<dbReference type="PRINTS" id="PR00081">
    <property type="entry name" value="GDHRDH"/>
</dbReference>
<dbReference type="PANTHER" id="PTHR43115">
    <property type="entry name" value="DEHYDROGENASE/REDUCTASE SDR FAMILY MEMBER 11"/>
    <property type="match status" value="1"/>
</dbReference>
<evidence type="ECO:0000256" key="1">
    <source>
        <dbReference type="ARBA" id="ARBA00006484"/>
    </source>
</evidence>
<evidence type="ECO:0000256" key="3">
    <source>
        <dbReference type="RuleBase" id="RU000363"/>
    </source>
</evidence>
<comment type="similarity">
    <text evidence="1 3">Belongs to the short-chain dehydrogenases/reductases (SDR) family.</text>
</comment>
<organism evidence="4 5">
    <name type="scientific">Caerostris extrusa</name>
    <name type="common">Bark spider</name>
    <name type="synonym">Caerostris bankana</name>
    <dbReference type="NCBI Taxonomy" id="172846"/>
    <lineage>
        <taxon>Eukaryota</taxon>
        <taxon>Metazoa</taxon>
        <taxon>Ecdysozoa</taxon>
        <taxon>Arthropoda</taxon>
        <taxon>Chelicerata</taxon>
        <taxon>Arachnida</taxon>
        <taxon>Araneae</taxon>
        <taxon>Araneomorphae</taxon>
        <taxon>Entelegynae</taxon>
        <taxon>Araneoidea</taxon>
        <taxon>Araneidae</taxon>
        <taxon>Caerostris</taxon>
    </lineage>
</organism>
<accession>A0AAV4Q0A6</accession>
<dbReference type="Gene3D" id="3.40.50.720">
    <property type="entry name" value="NAD(P)-binding Rossmann-like Domain"/>
    <property type="match status" value="1"/>
</dbReference>
<keyword evidence="2" id="KW-0560">Oxidoreductase</keyword>
<dbReference type="EMBL" id="BPLR01005445">
    <property type="protein sequence ID" value="GIY02425.1"/>
    <property type="molecule type" value="Genomic_DNA"/>
</dbReference>
<reference evidence="4 5" key="1">
    <citation type="submission" date="2021-06" db="EMBL/GenBank/DDBJ databases">
        <title>Caerostris extrusa draft genome.</title>
        <authorList>
            <person name="Kono N."/>
            <person name="Arakawa K."/>
        </authorList>
    </citation>
    <scope>NUCLEOTIDE SEQUENCE [LARGE SCALE GENOMIC DNA]</scope>
</reference>
<evidence type="ECO:0000313" key="4">
    <source>
        <dbReference type="EMBL" id="GIY02425.1"/>
    </source>
</evidence>
<comment type="caution">
    <text evidence="4">The sequence shown here is derived from an EMBL/GenBank/DDBJ whole genome shotgun (WGS) entry which is preliminary data.</text>
</comment>
<gene>
    <name evidence="4" type="primary">DHRS11</name>
    <name evidence="4" type="ORF">CEXT_428241</name>
</gene>
<evidence type="ECO:0000313" key="5">
    <source>
        <dbReference type="Proteomes" id="UP001054945"/>
    </source>
</evidence>
<dbReference type="InterPro" id="IPR002347">
    <property type="entry name" value="SDR_fam"/>
</dbReference>
<dbReference type="PANTHER" id="PTHR43115:SF4">
    <property type="entry name" value="DEHYDROGENASE_REDUCTASE SDR FAMILY MEMBER 11"/>
    <property type="match status" value="1"/>
</dbReference>
<dbReference type="SUPFAM" id="SSF51735">
    <property type="entry name" value="NAD(P)-binding Rossmann-fold domains"/>
    <property type="match status" value="1"/>
</dbReference>
<dbReference type="FunFam" id="3.40.50.720:FF:000047">
    <property type="entry name" value="NADP-dependent L-serine/L-allo-threonine dehydrogenase"/>
    <property type="match status" value="1"/>
</dbReference>